<accession>A0A6N7EVG5</accession>
<keyword evidence="4 10" id="KW-0808">Transferase</keyword>
<organism evidence="14 15">
    <name type="scientific">Ostreibacterium oceani</name>
    <dbReference type="NCBI Taxonomy" id="2654998"/>
    <lineage>
        <taxon>Bacteria</taxon>
        <taxon>Pseudomonadati</taxon>
        <taxon>Pseudomonadota</taxon>
        <taxon>Gammaproteobacteria</taxon>
        <taxon>Cardiobacteriales</taxon>
        <taxon>Ostreibacteriaceae</taxon>
        <taxon>Ostreibacterium</taxon>
    </lineage>
</organism>
<sequence length="531" mass="59151">MRKPITQGTGNQLSTGTTLKQSQQLTLTPQIQQSLHVLQLNQQGLEQAVANIIDSNVMLELTNQPSDFEADNDAWDNDAWNNDIRDSDTRDHDTMLSDAHSEPVDLQNDAILDSLPAELDIDANWQDLYDDHPADNFSQTSSATSTEDSHFHDDWVAASVSFDSRLESAVALAPLDNSQQKIASLILANLDSRYFLSQSASALANMSGYSEAAIQTVIEIIKHLDPPGVASQTIAECLLAQLHSLPDCNEAVINAHEMLTQYYDYIEVKPTLIQQRLAISAAEYQTALDLIRTLQPYPNSVETATADTIKPDVYVHRRLGVYFATTNPDVRFDLGINATYAALTNTAKGDEKHFITAQLQEANTFLQALDKRYHTILRVANAIVAVQQRYFIDGPSALKPLTMQAIAEQLNINESTVSRAVNGKYLSFSQQLIEMRTFFTQDLLRHQPPHHQPPHQQNINAADPDTAGMSANQIKAKIKQLIETEPSEKPLSDAKIEKILKEQQIDIARRTIAKYRESLGIPSASERKRKI</sequence>
<keyword evidence="3 10" id="KW-0240">DNA-directed RNA polymerase</keyword>
<evidence type="ECO:0000256" key="1">
    <source>
        <dbReference type="ARBA" id="ARBA00008798"/>
    </source>
</evidence>
<dbReference type="InterPro" id="IPR007046">
    <property type="entry name" value="RNA_pol_sigma_54_core-bd"/>
</dbReference>
<protein>
    <recommendedName>
        <fullName evidence="2 10">RNA polymerase sigma-54 factor</fullName>
    </recommendedName>
</protein>
<dbReference type="Gene3D" id="1.10.10.1330">
    <property type="entry name" value="RNA polymerase sigma-54 factor, core-binding domain"/>
    <property type="match status" value="1"/>
</dbReference>
<evidence type="ECO:0000259" key="13">
    <source>
        <dbReference type="Pfam" id="PF04963"/>
    </source>
</evidence>
<feature type="domain" description="RNA polymerase sigma factor 54 core-binding" evidence="13">
    <location>
        <begin position="155"/>
        <end position="340"/>
    </location>
</feature>
<dbReference type="PANTHER" id="PTHR32248:SF4">
    <property type="entry name" value="RNA POLYMERASE SIGMA-54 FACTOR"/>
    <property type="match status" value="1"/>
</dbReference>
<reference evidence="14 15" key="1">
    <citation type="submission" date="2019-10" db="EMBL/GenBank/DDBJ databases">
        <title>Cardiobacteriales fam. a chemoheterotrophic member of the order Cardiobacteriales, and proposal of Cardiobacteriales fam. nov.</title>
        <authorList>
            <person name="Wang C."/>
        </authorList>
    </citation>
    <scope>NUCLEOTIDE SEQUENCE [LARGE SCALE GENOMIC DNA]</scope>
    <source>
        <strain evidence="14 15">ML27</strain>
    </source>
</reference>
<keyword evidence="8 10" id="KW-0238">DNA-binding</keyword>
<evidence type="ECO:0000256" key="8">
    <source>
        <dbReference type="ARBA" id="ARBA00023125"/>
    </source>
</evidence>
<keyword evidence="15" id="KW-1185">Reference proteome</keyword>
<dbReference type="NCBIfam" id="TIGR02395">
    <property type="entry name" value="rpoN_sigma"/>
    <property type="match status" value="1"/>
</dbReference>
<dbReference type="PROSITE" id="PS50044">
    <property type="entry name" value="SIGMA54_3"/>
    <property type="match status" value="1"/>
</dbReference>
<dbReference type="GO" id="GO:0016779">
    <property type="term" value="F:nucleotidyltransferase activity"/>
    <property type="evidence" value="ECO:0007669"/>
    <property type="project" value="UniProtKB-KW"/>
</dbReference>
<evidence type="ECO:0000256" key="10">
    <source>
        <dbReference type="PIRNR" id="PIRNR000774"/>
    </source>
</evidence>
<evidence type="ECO:0000259" key="12">
    <source>
        <dbReference type="Pfam" id="PF04552"/>
    </source>
</evidence>
<comment type="function">
    <text evidence="10">Sigma factors are initiation factors that promote the attachment of RNA polymerase to specific initiation sites and are then released.</text>
</comment>
<evidence type="ECO:0000256" key="2">
    <source>
        <dbReference type="ARBA" id="ARBA00019942"/>
    </source>
</evidence>
<dbReference type="GO" id="GO:0003677">
    <property type="term" value="F:DNA binding"/>
    <property type="evidence" value="ECO:0007669"/>
    <property type="project" value="UniProtKB-KW"/>
</dbReference>
<dbReference type="Pfam" id="PF04552">
    <property type="entry name" value="Sigma54_DBD"/>
    <property type="match status" value="2"/>
</dbReference>
<dbReference type="PANTHER" id="PTHR32248">
    <property type="entry name" value="RNA POLYMERASE SIGMA-54 FACTOR"/>
    <property type="match status" value="1"/>
</dbReference>
<dbReference type="PIRSF" id="PIRSF000774">
    <property type="entry name" value="RpoN"/>
    <property type="match status" value="1"/>
</dbReference>
<dbReference type="FunCoup" id="A0A6N7EVG5">
    <property type="interactions" value="180"/>
</dbReference>
<name>A0A6N7EVG5_9GAMM</name>
<keyword evidence="6 10" id="KW-0805">Transcription regulation</keyword>
<dbReference type="Pfam" id="PF00309">
    <property type="entry name" value="Sigma54_AID"/>
    <property type="match status" value="1"/>
</dbReference>
<feature type="region of interest" description="Disordered" evidence="11">
    <location>
        <begin position="447"/>
        <end position="466"/>
    </location>
</feature>
<keyword evidence="5 10" id="KW-0548">Nucleotidyltransferase</keyword>
<feature type="domain" description="RNA polymerase sigma factor 54 DNA-binding" evidence="12">
    <location>
        <begin position="466"/>
        <end position="529"/>
    </location>
</feature>
<dbReference type="EMBL" id="WHNW01000008">
    <property type="protein sequence ID" value="MPV86541.1"/>
    <property type="molecule type" value="Genomic_DNA"/>
</dbReference>
<comment type="caution">
    <text evidence="14">The sequence shown here is derived from an EMBL/GenBank/DDBJ whole genome shotgun (WGS) entry which is preliminary data.</text>
</comment>
<evidence type="ECO:0000256" key="3">
    <source>
        <dbReference type="ARBA" id="ARBA00022478"/>
    </source>
</evidence>
<gene>
    <name evidence="14" type="primary">rpoN</name>
    <name evidence="14" type="ORF">GCU85_07335</name>
</gene>
<dbReference type="AlphaFoldDB" id="A0A6N7EVG5"/>
<dbReference type="GO" id="GO:0000428">
    <property type="term" value="C:DNA-directed RNA polymerase complex"/>
    <property type="evidence" value="ECO:0007669"/>
    <property type="project" value="UniProtKB-KW"/>
</dbReference>
<evidence type="ECO:0000256" key="4">
    <source>
        <dbReference type="ARBA" id="ARBA00022679"/>
    </source>
</evidence>
<dbReference type="Gene3D" id="1.10.10.60">
    <property type="entry name" value="Homeodomain-like"/>
    <property type="match status" value="1"/>
</dbReference>
<dbReference type="InterPro" id="IPR038709">
    <property type="entry name" value="RpoN_core-bd_sf"/>
</dbReference>
<comment type="similarity">
    <text evidence="1 10">Belongs to the sigma-54 factor family.</text>
</comment>
<feature type="domain" description="RNA polymerase sigma factor 54 DNA-binding" evidence="12">
    <location>
        <begin position="353"/>
        <end position="443"/>
    </location>
</feature>
<dbReference type="RefSeq" id="WP_152810538.1">
    <property type="nucleotide sequence ID" value="NZ_WHNW01000008.1"/>
</dbReference>
<dbReference type="Pfam" id="PF04963">
    <property type="entry name" value="Sigma54_CBD"/>
    <property type="match status" value="1"/>
</dbReference>
<evidence type="ECO:0000256" key="9">
    <source>
        <dbReference type="ARBA" id="ARBA00023163"/>
    </source>
</evidence>
<dbReference type="InParanoid" id="A0A6N7EVG5"/>
<dbReference type="PROSITE" id="PS00718">
    <property type="entry name" value="SIGMA54_2"/>
    <property type="match status" value="1"/>
</dbReference>
<dbReference type="InterPro" id="IPR000394">
    <property type="entry name" value="RNA_pol_sigma_54"/>
</dbReference>
<dbReference type="GO" id="GO:0001216">
    <property type="term" value="F:DNA-binding transcription activator activity"/>
    <property type="evidence" value="ECO:0007669"/>
    <property type="project" value="InterPro"/>
</dbReference>
<evidence type="ECO:0000313" key="14">
    <source>
        <dbReference type="EMBL" id="MPV86541.1"/>
    </source>
</evidence>
<proteinExistence type="inferred from homology"/>
<dbReference type="InterPro" id="IPR007634">
    <property type="entry name" value="RNA_pol_sigma_54_DNA-bd"/>
</dbReference>
<dbReference type="GO" id="GO:0016987">
    <property type="term" value="F:sigma factor activity"/>
    <property type="evidence" value="ECO:0007669"/>
    <property type="project" value="UniProtKB-KW"/>
</dbReference>
<dbReference type="Proteomes" id="UP000471298">
    <property type="component" value="Unassembled WGS sequence"/>
</dbReference>
<evidence type="ECO:0000256" key="11">
    <source>
        <dbReference type="SAM" id="MobiDB-lite"/>
    </source>
</evidence>
<dbReference type="GO" id="GO:0006352">
    <property type="term" value="P:DNA-templated transcription initiation"/>
    <property type="evidence" value="ECO:0007669"/>
    <property type="project" value="InterPro"/>
</dbReference>
<evidence type="ECO:0000256" key="6">
    <source>
        <dbReference type="ARBA" id="ARBA00023015"/>
    </source>
</evidence>
<evidence type="ECO:0000313" key="15">
    <source>
        <dbReference type="Proteomes" id="UP000471298"/>
    </source>
</evidence>
<evidence type="ECO:0000256" key="5">
    <source>
        <dbReference type="ARBA" id="ARBA00022695"/>
    </source>
</evidence>
<evidence type="ECO:0000256" key="7">
    <source>
        <dbReference type="ARBA" id="ARBA00023082"/>
    </source>
</evidence>
<dbReference type="PRINTS" id="PR00045">
    <property type="entry name" value="SIGMA54FCT"/>
</dbReference>
<keyword evidence="9 10" id="KW-0804">Transcription</keyword>
<keyword evidence="7 10" id="KW-0731">Sigma factor</keyword>